<keyword evidence="3 5" id="KW-1133">Transmembrane helix</keyword>
<dbReference type="EMBL" id="DUFG01000029">
    <property type="protein sequence ID" value="HIH08882.1"/>
    <property type="molecule type" value="Genomic_DNA"/>
</dbReference>
<feature type="transmembrane region" description="Helical" evidence="5">
    <location>
        <begin position="223"/>
        <end position="245"/>
    </location>
</feature>
<comment type="caution">
    <text evidence="6">The sequence shown here is derived from an EMBL/GenBank/DDBJ whole genome shotgun (WGS) entry which is preliminary data.</text>
</comment>
<dbReference type="Gene3D" id="1.10.472.100">
    <property type="entry name" value="Presenilin"/>
    <property type="match status" value="1"/>
</dbReference>
<feature type="transmembrane region" description="Helical" evidence="5">
    <location>
        <begin position="72"/>
        <end position="93"/>
    </location>
</feature>
<evidence type="ECO:0000256" key="5">
    <source>
        <dbReference type="SAM" id="Phobius"/>
    </source>
</evidence>
<evidence type="ECO:0000313" key="8">
    <source>
        <dbReference type="Proteomes" id="UP000577419"/>
    </source>
</evidence>
<keyword evidence="4 5" id="KW-0472">Membrane</keyword>
<evidence type="ECO:0000256" key="4">
    <source>
        <dbReference type="ARBA" id="ARBA00023136"/>
    </source>
</evidence>
<organism evidence="6 8">
    <name type="scientific">Candidatus Iainarchaeum sp</name>
    <dbReference type="NCBI Taxonomy" id="3101447"/>
    <lineage>
        <taxon>Archaea</taxon>
        <taxon>Candidatus Iainarchaeota</taxon>
        <taxon>Candidatus Iainarchaeia</taxon>
        <taxon>Candidatus Iainarchaeales</taxon>
        <taxon>Candidatus Iainarchaeaceae</taxon>
        <taxon>Candidatus Iainarchaeum</taxon>
    </lineage>
</organism>
<evidence type="ECO:0000256" key="1">
    <source>
        <dbReference type="ARBA" id="ARBA00004127"/>
    </source>
</evidence>
<evidence type="ECO:0008006" key="9">
    <source>
        <dbReference type="Google" id="ProtNLM"/>
    </source>
</evidence>
<feature type="transmembrane region" description="Helical" evidence="5">
    <location>
        <begin position="128"/>
        <end position="157"/>
    </location>
</feature>
<comment type="subcellular location">
    <subcellularLocation>
        <location evidence="1">Endomembrane system</location>
        <topology evidence="1">Multi-pass membrane protein</topology>
    </subcellularLocation>
</comment>
<accession>A0A7J4ITW4</accession>
<evidence type="ECO:0000256" key="2">
    <source>
        <dbReference type="ARBA" id="ARBA00022692"/>
    </source>
</evidence>
<reference evidence="7" key="2">
    <citation type="submission" date="2021-03" db="EMBL/GenBank/DDBJ databases">
        <authorList>
            <person name="Jaffe A."/>
        </authorList>
    </citation>
    <scope>NUCLEOTIDE SEQUENCE</scope>
    <source>
        <strain evidence="7">RIFCSPHIGHO2_01_FULL_GW2011_AR10_43_9</strain>
    </source>
</reference>
<feature type="transmembrane region" description="Helical" evidence="5">
    <location>
        <begin position="44"/>
        <end position="65"/>
    </location>
</feature>
<dbReference type="EMBL" id="JAGVWF010000018">
    <property type="protein sequence ID" value="MBS3059049.1"/>
    <property type="molecule type" value="Genomic_DNA"/>
</dbReference>
<dbReference type="InterPro" id="IPR010545">
    <property type="entry name" value="SPP"/>
</dbReference>
<dbReference type="GO" id="GO:0012505">
    <property type="term" value="C:endomembrane system"/>
    <property type="evidence" value="ECO:0007669"/>
    <property type="project" value="UniProtKB-SubCell"/>
</dbReference>
<sequence length="275" mass="29732">MDKKLLAQLVVLFLVTQSLGLFVALKLIEADVSAPIITDNPDDPLNTVGLIAYILVFTVILLIAVKFLKEQLLYLLLKAIEGIAIFGTSILVFGSFIESLVVVPLAALIVVLRNIFPNHVLLRNFTSIIATVGAGALIGVSLGVMPVLLLLVLLSVYDYVAVFKTKHMVTLAKSVTKKNLSFTYALPTKEHQFELGTGDLVMPLVFATSVLASTKPLYPFPQYLVPPTLILLASLTGLILTISYLSKRIGKALPALPPQTALMIAAFFLSKLIGF</sequence>
<dbReference type="GO" id="GO:0016020">
    <property type="term" value="C:membrane"/>
    <property type="evidence" value="ECO:0007669"/>
    <property type="project" value="InterPro"/>
</dbReference>
<reference evidence="7" key="3">
    <citation type="submission" date="2021-05" db="EMBL/GenBank/DDBJ databases">
        <title>Protein family content uncovers lineage relationships and bacterial pathway maintenance mechanisms in DPANN archaea.</title>
        <authorList>
            <person name="Castelle C.J."/>
            <person name="Meheust R."/>
            <person name="Jaffe A.L."/>
            <person name="Seitz K."/>
            <person name="Gong X."/>
            <person name="Baker B.J."/>
            <person name="Banfield J.F."/>
        </authorList>
    </citation>
    <scope>NUCLEOTIDE SEQUENCE</scope>
    <source>
        <strain evidence="7">RIFCSPHIGHO2_01_FULL_GW2011_AR10_43_9</strain>
    </source>
</reference>
<proteinExistence type="predicted"/>
<dbReference type="InterPro" id="IPR006639">
    <property type="entry name" value="Preselin/SPP"/>
</dbReference>
<protein>
    <recommendedName>
        <fullName evidence="9">Signal-peptide peptidase, presenilin aspartyl protease</fullName>
    </recommendedName>
</protein>
<dbReference type="GO" id="GO:0042500">
    <property type="term" value="F:aspartic endopeptidase activity, intramembrane cleaving"/>
    <property type="evidence" value="ECO:0007669"/>
    <property type="project" value="InterPro"/>
</dbReference>
<feature type="transmembrane region" description="Helical" evidence="5">
    <location>
        <begin position="99"/>
        <end position="116"/>
    </location>
</feature>
<name>A0A7J4ITW4_9ARCH</name>
<dbReference type="Proteomes" id="UP000683213">
    <property type="component" value="Unassembled WGS sequence"/>
</dbReference>
<reference evidence="6" key="1">
    <citation type="journal article" date="2020" name="bioRxiv">
        <title>A rank-normalized archaeal taxonomy based on genome phylogeny resolves widespread incomplete and uneven classifications.</title>
        <authorList>
            <person name="Rinke C."/>
            <person name="Chuvochina M."/>
            <person name="Mussig A.J."/>
            <person name="Chaumeil P.-A."/>
            <person name="Waite D.W."/>
            <person name="Whitman W.B."/>
            <person name="Parks D.H."/>
            <person name="Hugenholtz P."/>
        </authorList>
    </citation>
    <scope>NUCLEOTIDE SEQUENCE</scope>
    <source>
        <strain evidence="6">UBA10011</strain>
    </source>
</reference>
<feature type="transmembrane region" description="Helical" evidence="5">
    <location>
        <begin position="252"/>
        <end position="273"/>
    </location>
</feature>
<evidence type="ECO:0000313" key="6">
    <source>
        <dbReference type="EMBL" id="HIH08882.1"/>
    </source>
</evidence>
<dbReference type="Proteomes" id="UP000577419">
    <property type="component" value="Unassembled WGS sequence"/>
</dbReference>
<evidence type="ECO:0000313" key="7">
    <source>
        <dbReference type="EMBL" id="MBS3059049.1"/>
    </source>
</evidence>
<dbReference type="SMART" id="SM00730">
    <property type="entry name" value="PSN"/>
    <property type="match status" value="1"/>
</dbReference>
<evidence type="ECO:0000256" key="3">
    <source>
        <dbReference type="ARBA" id="ARBA00022989"/>
    </source>
</evidence>
<dbReference type="InterPro" id="IPR042524">
    <property type="entry name" value="Presenilin_C"/>
</dbReference>
<gene>
    <name evidence="6" type="ORF">HA237_05950</name>
    <name evidence="7" type="ORF">J4224_01345</name>
</gene>
<dbReference type="Pfam" id="PF06550">
    <property type="entry name" value="SPP"/>
    <property type="match status" value="1"/>
</dbReference>
<keyword evidence="2 5" id="KW-0812">Transmembrane</keyword>
<dbReference type="AlphaFoldDB" id="A0A7J4ITW4"/>